<dbReference type="Pfam" id="PF03205">
    <property type="entry name" value="MobB"/>
    <property type="match status" value="1"/>
</dbReference>
<accession>A0A7C8KPK2</accession>
<dbReference type="PANTHER" id="PTHR40072:SF1">
    <property type="entry name" value="MOLYBDOPTERIN-GUANINE DINUCLEOTIDE BIOSYNTHESIS ADAPTER PROTEIN"/>
    <property type="match status" value="1"/>
</dbReference>
<dbReference type="SUPFAM" id="SSF52540">
    <property type="entry name" value="P-loop containing nucleoside triphosphate hydrolases"/>
    <property type="match status" value="1"/>
</dbReference>
<dbReference type="EMBL" id="WEID01000065">
    <property type="protein sequence ID" value="KAB8131798.1"/>
    <property type="molecule type" value="Genomic_DNA"/>
</dbReference>
<dbReference type="InterPro" id="IPR052539">
    <property type="entry name" value="MGD_biosynthesis_adapter"/>
</dbReference>
<dbReference type="Proteomes" id="UP000480246">
    <property type="component" value="Unassembled WGS sequence"/>
</dbReference>
<dbReference type="AlphaFoldDB" id="A0A7C8KPK2"/>
<reference evidence="2 3" key="1">
    <citation type="submission" date="2019-10" db="EMBL/GenBank/DDBJ databases">
        <title>Gracilibacillus sp. nov. isolated from rice seeds.</title>
        <authorList>
            <person name="He S."/>
        </authorList>
    </citation>
    <scope>NUCLEOTIDE SEQUENCE [LARGE SCALE GENOMIC DNA]</scope>
    <source>
        <strain evidence="2 3">TD8</strain>
    </source>
</reference>
<organism evidence="2 3">
    <name type="scientific">Gracilibacillus oryzae</name>
    <dbReference type="NCBI Taxonomy" id="1672701"/>
    <lineage>
        <taxon>Bacteria</taxon>
        <taxon>Bacillati</taxon>
        <taxon>Bacillota</taxon>
        <taxon>Bacilli</taxon>
        <taxon>Bacillales</taxon>
        <taxon>Bacillaceae</taxon>
        <taxon>Gracilibacillus</taxon>
    </lineage>
</organism>
<proteinExistence type="predicted"/>
<dbReference type="NCBIfam" id="TIGR00176">
    <property type="entry name" value="mobB"/>
    <property type="match status" value="1"/>
</dbReference>
<gene>
    <name evidence="2" type="primary">mobB</name>
    <name evidence="2" type="ORF">F9U64_13125</name>
</gene>
<dbReference type="InterPro" id="IPR027417">
    <property type="entry name" value="P-loop_NTPase"/>
</dbReference>
<keyword evidence="3" id="KW-1185">Reference proteome</keyword>
<comment type="caution">
    <text evidence="2">The sequence shown here is derived from an EMBL/GenBank/DDBJ whole genome shotgun (WGS) entry which is preliminary data.</text>
</comment>
<dbReference type="GO" id="GO:0005525">
    <property type="term" value="F:GTP binding"/>
    <property type="evidence" value="ECO:0007669"/>
    <property type="project" value="InterPro"/>
</dbReference>
<feature type="domain" description="Molybdopterin-guanine dinucleotide biosynthesis protein B (MobB)" evidence="1">
    <location>
        <begin position="15"/>
        <end position="131"/>
    </location>
</feature>
<dbReference type="OrthoDB" id="9786803at2"/>
<evidence type="ECO:0000313" key="3">
    <source>
        <dbReference type="Proteomes" id="UP000480246"/>
    </source>
</evidence>
<protein>
    <submittedName>
        <fullName evidence="2">Molybdopterin-guanine dinucleotide biosynthesis protein B</fullName>
    </submittedName>
</protein>
<dbReference type="GO" id="GO:0006777">
    <property type="term" value="P:Mo-molybdopterin cofactor biosynthetic process"/>
    <property type="evidence" value="ECO:0007669"/>
    <property type="project" value="InterPro"/>
</dbReference>
<evidence type="ECO:0000313" key="2">
    <source>
        <dbReference type="EMBL" id="KAB8131798.1"/>
    </source>
</evidence>
<dbReference type="PANTHER" id="PTHR40072">
    <property type="entry name" value="MOLYBDOPTERIN-GUANINE DINUCLEOTIDE BIOSYNTHESIS ADAPTER PROTEIN-RELATED"/>
    <property type="match status" value="1"/>
</dbReference>
<name>A0A7C8KPK2_9BACI</name>
<evidence type="ECO:0000259" key="1">
    <source>
        <dbReference type="Pfam" id="PF03205"/>
    </source>
</evidence>
<dbReference type="Gene3D" id="3.40.50.300">
    <property type="entry name" value="P-loop containing nucleotide triphosphate hydrolases"/>
    <property type="match status" value="1"/>
</dbReference>
<sequence>MIKLKIAESVCTLYVIQIVGYKNSGKTTVVTELVRRLQGDGYNVATLKHHGHGGEPDYAANTDTAKHWMAGAAATTVFGEKTLQLQIENQNITVERILSLYEELKIDITIMEGFKQLNFGKIVLIRNQDDIHLLKDLTNIKMVYSQDLRIDETNKPLYRKKENLLDDVQKQFITFGNLH</sequence>
<dbReference type="InterPro" id="IPR004435">
    <property type="entry name" value="MobB_dom"/>
</dbReference>